<evidence type="ECO:0000313" key="2">
    <source>
        <dbReference type="EMBL" id="MDL0432897.1"/>
    </source>
</evidence>
<evidence type="ECO:0000313" key="3">
    <source>
        <dbReference type="Proteomes" id="UP001227964"/>
    </source>
</evidence>
<keyword evidence="3" id="KW-1185">Reference proteome</keyword>
<organism evidence="2 3">
    <name type="scientific">Marinobacter azerbaijanicus</name>
    <dbReference type="NCBI Taxonomy" id="3050455"/>
    <lineage>
        <taxon>Bacteria</taxon>
        <taxon>Pseudomonadati</taxon>
        <taxon>Pseudomonadota</taxon>
        <taxon>Gammaproteobacteria</taxon>
        <taxon>Pseudomonadales</taxon>
        <taxon>Marinobacteraceae</taxon>
        <taxon>Marinobacter</taxon>
    </lineage>
</organism>
<dbReference type="InterPro" id="IPR002782">
    <property type="entry name" value="Mut7-C_RNAse_dom"/>
</dbReference>
<name>A0ABT7IGL8_9GAMM</name>
<dbReference type="PANTHER" id="PTHR39081:SF1">
    <property type="entry name" value="MUT7-C RNASE DOMAIN-CONTAINING PROTEIN"/>
    <property type="match status" value="1"/>
</dbReference>
<dbReference type="Pfam" id="PF01927">
    <property type="entry name" value="Mut7-C"/>
    <property type="match status" value="1"/>
</dbReference>
<dbReference type="RefSeq" id="WP_285392260.1">
    <property type="nucleotide sequence ID" value="NZ_JASSVS010000010.1"/>
</dbReference>
<dbReference type="Proteomes" id="UP001227964">
    <property type="component" value="Unassembled WGS sequence"/>
</dbReference>
<gene>
    <name evidence="2" type="ORF">QPM17_17265</name>
</gene>
<sequence>MKVIEGSLCSLAPLRFLCDEMLSSLAQWLRIAGYDTSLPAQGAQDRQLMEQARAEQRWLVTADSDLLEFAGAPFYVIYLAGQGEPARLRELTLKLNLDWCFAPFSRCKNCNTPLHTASDREKQQFYPHAPDQSEETVLACATCRQLYWEGSHVRRMRSRLEKMNTWRNKSSSQPSS</sequence>
<accession>A0ABT7IGL8</accession>
<comment type="caution">
    <text evidence="2">The sequence shown here is derived from an EMBL/GenBank/DDBJ whole genome shotgun (WGS) entry which is preliminary data.</text>
</comment>
<dbReference type="PANTHER" id="PTHR39081">
    <property type="entry name" value="MUT7-C DOMAIN-CONTAINING PROTEIN"/>
    <property type="match status" value="1"/>
</dbReference>
<reference evidence="2 3" key="1">
    <citation type="submission" date="2023-06" db="EMBL/GenBank/DDBJ databases">
        <title>Marinobacter azerbaijanicus a moderately halophilic, isolated from Urmia Lake in Azerbaijan region of Iran.</title>
        <authorList>
            <person name="Sanchez-Porro C."/>
            <person name="Aghdam E.M."/>
            <person name="Saheb S.M."/>
            <person name="Tarhriz V."/>
            <person name="Kazemi E."/>
            <person name="Ammozegar M.A."/>
            <person name="Ventosa A."/>
            <person name="Hejazi M.S."/>
        </authorList>
    </citation>
    <scope>NUCLEOTIDE SEQUENCE [LARGE SCALE GENOMIC DNA]</scope>
    <source>
        <strain evidence="2 3">TBZ242</strain>
    </source>
</reference>
<feature type="domain" description="Mut7-C RNAse" evidence="1">
    <location>
        <begin position="15"/>
        <end position="159"/>
    </location>
</feature>
<evidence type="ECO:0000259" key="1">
    <source>
        <dbReference type="Pfam" id="PF01927"/>
    </source>
</evidence>
<dbReference type="EMBL" id="JASSVS010000010">
    <property type="protein sequence ID" value="MDL0432897.1"/>
    <property type="molecule type" value="Genomic_DNA"/>
</dbReference>
<protein>
    <submittedName>
        <fullName evidence="2">DUF5615 family PIN-like protein</fullName>
    </submittedName>
</protein>
<proteinExistence type="predicted"/>